<gene>
    <name evidence="1" type="ORF">ABIC55_001475</name>
</gene>
<sequence>MARCTPDTHPDIPLIIIEVIQSKAPQKHNYTSGGKRVIKLVTLYMLNK</sequence>
<dbReference type="EMBL" id="JBEPME010000001">
    <property type="protein sequence ID" value="MET3656391.1"/>
    <property type="molecule type" value="Genomic_DNA"/>
</dbReference>
<comment type="caution">
    <text evidence="1">The sequence shown here is derived from an EMBL/GenBank/DDBJ whole genome shotgun (WGS) entry which is preliminary data.</text>
</comment>
<protein>
    <submittedName>
        <fullName evidence="1">Uncharacterized protein</fullName>
    </submittedName>
</protein>
<dbReference type="Proteomes" id="UP001549104">
    <property type="component" value="Unassembled WGS sequence"/>
</dbReference>
<proteinExistence type="predicted"/>
<evidence type="ECO:0000313" key="1">
    <source>
        <dbReference type="EMBL" id="MET3656391.1"/>
    </source>
</evidence>
<organism evidence="1 2">
    <name type="scientific">Sporosarcina psychrophila</name>
    <name type="common">Bacillus psychrophilus</name>
    <dbReference type="NCBI Taxonomy" id="1476"/>
    <lineage>
        <taxon>Bacteria</taxon>
        <taxon>Bacillati</taxon>
        <taxon>Bacillota</taxon>
        <taxon>Bacilli</taxon>
        <taxon>Bacillales</taxon>
        <taxon>Caryophanaceae</taxon>
        <taxon>Sporosarcina</taxon>
    </lineage>
</organism>
<name>A0ABV2K5P9_SPOPS</name>
<reference evidence="1 2" key="1">
    <citation type="submission" date="2024-06" db="EMBL/GenBank/DDBJ databases">
        <title>Sorghum-associated microbial communities from plants grown in Nebraska, USA.</title>
        <authorList>
            <person name="Schachtman D."/>
        </authorList>
    </citation>
    <scope>NUCLEOTIDE SEQUENCE [LARGE SCALE GENOMIC DNA]</scope>
    <source>
        <strain evidence="1 2">1288</strain>
    </source>
</reference>
<keyword evidence="2" id="KW-1185">Reference proteome</keyword>
<accession>A0ABV2K5P9</accession>
<evidence type="ECO:0000313" key="2">
    <source>
        <dbReference type="Proteomes" id="UP001549104"/>
    </source>
</evidence>